<dbReference type="Gene3D" id="1.10.10.60">
    <property type="entry name" value="Homeodomain-like"/>
    <property type="match status" value="1"/>
</dbReference>
<accession>A0A1N6DSW7</accession>
<evidence type="ECO:0000256" key="2">
    <source>
        <dbReference type="ARBA" id="ARBA00023125"/>
    </source>
</evidence>
<dbReference type="Proteomes" id="UP000184694">
    <property type="component" value="Unassembled WGS sequence"/>
</dbReference>
<evidence type="ECO:0000256" key="1">
    <source>
        <dbReference type="ARBA" id="ARBA00023015"/>
    </source>
</evidence>
<keyword evidence="3" id="KW-0804">Transcription</keyword>
<dbReference type="InterPro" id="IPR001647">
    <property type="entry name" value="HTH_TetR"/>
</dbReference>
<dbReference type="InterPro" id="IPR050109">
    <property type="entry name" value="HTH-type_TetR-like_transc_reg"/>
</dbReference>
<keyword evidence="2 4" id="KW-0238">DNA-binding</keyword>
<dbReference type="STRING" id="1121457.SAMN02745161_0448"/>
<dbReference type="SUPFAM" id="SSF48498">
    <property type="entry name" value="Tetracyclin repressor-like, C-terminal domain"/>
    <property type="match status" value="1"/>
</dbReference>
<organism evidence="6 7">
    <name type="scientific">Halodesulfovibrio marinisediminis DSM 17456</name>
    <dbReference type="NCBI Taxonomy" id="1121457"/>
    <lineage>
        <taxon>Bacteria</taxon>
        <taxon>Pseudomonadati</taxon>
        <taxon>Thermodesulfobacteriota</taxon>
        <taxon>Desulfovibrionia</taxon>
        <taxon>Desulfovibrionales</taxon>
        <taxon>Desulfovibrionaceae</taxon>
        <taxon>Halodesulfovibrio</taxon>
    </lineage>
</organism>
<dbReference type="RefSeq" id="WP_074215326.1">
    <property type="nucleotide sequence ID" value="NZ_FSRG01000003.1"/>
</dbReference>
<dbReference type="Pfam" id="PF00440">
    <property type="entry name" value="TetR_N"/>
    <property type="match status" value="1"/>
</dbReference>
<dbReference type="PROSITE" id="PS50977">
    <property type="entry name" value="HTH_TETR_2"/>
    <property type="match status" value="1"/>
</dbReference>
<dbReference type="PANTHER" id="PTHR30055">
    <property type="entry name" value="HTH-TYPE TRANSCRIPTIONAL REGULATOR RUTR"/>
    <property type="match status" value="1"/>
</dbReference>
<evidence type="ECO:0000313" key="6">
    <source>
        <dbReference type="EMBL" id="SIN73784.1"/>
    </source>
</evidence>
<dbReference type="EMBL" id="FSRG01000003">
    <property type="protein sequence ID" value="SIN73784.1"/>
    <property type="molecule type" value="Genomic_DNA"/>
</dbReference>
<proteinExistence type="predicted"/>
<keyword evidence="7" id="KW-1185">Reference proteome</keyword>
<evidence type="ECO:0000313" key="7">
    <source>
        <dbReference type="Proteomes" id="UP000184694"/>
    </source>
</evidence>
<dbReference type="SUPFAM" id="SSF46689">
    <property type="entry name" value="Homeodomain-like"/>
    <property type="match status" value="1"/>
</dbReference>
<dbReference type="GO" id="GO:0000976">
    <property type="term" value="F:transcription cis-regulatory region binding"/>
    <property type="evidence" value="ECO:0007669"/>
    <property type="project" value="TreeGrafter"/>
</dbReference>
<evidence type="ECO:0000256" key="4">
    <source>
        <dbReference type="PROSITE-ProRule" id="PRU00335"/>
    </source>
</evidence>
<dbReference type="InterPro" id="IPR036271">
    <property type="entry name" value="Tet_transcr_reg_TetR-rel_C_sf"/>
</dbReference>
<dbReference type="PANTHER" id="PTHR30055:SF226">
    <property type="entry name" value="HTH-TYPE TRANSCRIPTIONAL REGULATOR PKSA"/>
    <property type="match status" value="1"/>
</dbReference>
<evidence type="ECO:0000259" key="5">
    <source>
        <dbReference type="PROSITE" id="PS50977"/>
    </source>
</evidence>
<dbReference type="PRINTS" id="PR00455">
    <property type="entry name" value="HTHTETR"/>
</dbReference>
<dbReference type="InterPro" id="IPR009057">
    <property type="entry name" value="Homeodomain-like_sf"/>
</dbReference>
<dbReference type="FunFam" id="1.10.10.60:FF:000141">
    <property type="entry name" value="TetR family transcriptional regulator"/>
    <property type="match status" value="1"/>
</dbReference>
<gene>
    <name evidence="6" type="ORF">SAMN02745161_0448</name>
</gene>
<feature type="domain" description="HTH tetR-type" evidence="5">
    <location>
        <begin position="16"/>
        <end position="76"/>
    </location>
</feature>
<name>A0A1N6DSW7_9BACT</name>
<keyword evidence="1" id="KW-0805">Transcription regulation</keyword>
<protein>
    <submittedName>
        <fullName evidence="6">Transcriptional regulator, TetR family</fullName>
    </submittedName>
</protein>
<feature type="DNA-binding region" description="H-T-H motif" evidence="4">
    <location>
        <begin position="39"/>
        <end position="58"/>
    </location>
</feature>
<reference evidence="7" key="1">
    <citation type="submission" date="2016-11" db="EMBL/GenBank/DDBJ databases">
        <authorList>
            <person name="Varghese N."/>
            <person name="Submissions S."/>
        </authorList>
    </citation>
    <scope>NUCLEOTIDE SEQUENCE [LARGE SCALE GENOMIC DNA]</scope>
    <source>
        <strain evidence="7">DSM 17456</strain>
    </source>
</reference>
<evidence type="ECO:0000256" key="3">
    <source>
        <dbReference type="ARBA" id="ARBA00023163"/>
    </source>
</evidence>
<dbReference type="GO" id="GO:0003700">
    <property type="term" value="F:DNA-binding transcription factor activity"/>
    <property type="evidence" value="ECO:0007669"/>
    <property type="project" value="TreeGrafter"/>
</dbReference>
<dbReference type="AlphaFoldDB" id="A0A1N6DSW7"/>
<dbReference type="Gene3D" id="1.10.357.10">
    <property type="entry name" value="Tetracycline Repressor, domain 2"/>
    <property type="match status" value="1"/>
</dbReference>
<sequence length="205" mass="23391">MSAVSPQLSRKERERERHRQEIMDAAMRLFAEQGYHSVSMQEIASEAEFATGTLYKFFPSKRELFREIMVGVIEDIGSELSGVFQSDADPLTIIGNFLQMRRAAFKKRFEYIKLYNMVGNGFGSSGDEIVDTMIAERRKLVEQNLIIQFTRGIESGLFKPVNVEVLARLFEDFCQTIVRSEAIRGELDDETIDSIKDVFLNGILA</sequence>